<dbReference type="SUPFAM" id="SSF51261">
    <property type="entry name" value="Duplicated hybrid motif"/>
    <property type="match status" value="1"/>
</dbReference>
<dbReference type="STRING" id="1304284.L21TH_1223"/>
<comment type="caution">
    <text evidence="4">The sequence shown here is derived from an EMBL/GenBank/DDBJ whole genome shotgun (WGS) entry which is preliminary data.</text>
</comment>
<proteinExistence type="predicted"/>
<dbReference type="PANTHER" id="PTHR21666">
    <property type="entry name" value="PEPTIDASE-RELATED"/>
    <property type="match status" value="1"/>
</dbReference>
<feature type="transmembrane region" description="Helical" evidence="2">
    <location>
        <begin position="27"/>
        <end position="46"/>
    </location>
</feature>
<feature type="domain" description="M23ase beta-sheet core" evidence="3">
    <location>
        <begin position="173"/>
        <end position="271"/>
    </location>
</feature>
<dbReference type="AlphaFoldDB" id="R1CEJ7"/>
<feature type="compositionally biased region" description="Basic and acidic residues" evidence="1">
    <location>
        <begin position="99"/>
        <end position="112"/>
    </location>
</feature>
<protein>
    <submittedName>
        <fullName evidence="4">Peptidase M23B</fullName>
    </submittedName>
</protein>
<gene>
    <name evidence="4" type="ORF">L21TH_1223</name>
</gene>
<evidence type="ECO:0000256" key="2">
    <source>
        <dbReference type="SAM" id="Phobius"/>
    </source>
</evidence>
<dbReference type="Gene3D" id="2.70.70.10">
    <property type="entry name" value="Glucose Permease (Domain IIA)"/>
    <property type="match status" value="1"/>
</dbReference>
<dbReference type="InterPro" id="IPR050570">
    <property type="entry name" value="Cell_wall_metabolism_enzyme"/>
</dbReference>
<dbReference type="GO" id="GO:0004222">
    <property type="term" value="F:metalloendopeptidase activity"/>
    <property type="evidence" value="ECO:0007669"/>
    <property type="project" value="TreeGrafter"/>
</dbReference>
<keyword evidence="5" id="KW-1185">Reference proteome</keyword>
<dbReference type="InterPro" id="IPR011055">
    <property type="entry name" value="Dup_hybrid_motif"/>
</dbReference>
<dbReference type="PANTHER" id="PTHR21666:SF270">
    <property type="entry name" value="MUREIN HYDROLASE ACTIVATOR ENVC"/>
    <property type="match status" value="1"/>
</dbReference>
<accession>R1CEJ7</accession>
<evidence type="ECO:0000313" key="4">
    <source>
        <dbReference type="EMBL" id="EOD00720.1"/>
    </source>
</evidence>
<keyword evidence="2" id="KW-1133">Transmembrane helix</keyword>
<dbReference type="OrthoDB" id="9801106at2"/>
<dbReference type="Proteomes" id="UP000013378">
    <property type="component" value="Unassembled WGS sequence"/>
</dbReference>
<evidence type="ECO:0000256" key="1">
    <source>
        <dbReference type="SAM" id="MobiDB-lite"/>
    </source>
</evidence>
<reference evidence="4 5" key="1">
    <citation type="journal article" date="2015" name="Geomicrobiol. J.">
        <title>Caldisalinibacter kiritimatiensis gen. nov., sp. nov., a moderately thermohalophilic thiosulfate-reducing bacterium from a hypersaline microbial mat.</title>
        <authorList>
            <person name="Ben Hania W."/>
            <person name="Joseph M."/>
            <person name="Fiebig A."/>
            <person name="Bunk B."/>
            <person name="Klenk H.-P."/>
            <person name="Fardeau M.-L."/>
            <person name="Spring S."/>
        </authorList>
    </citation>
    <scope>NUCLEOTIDE SEQUENCE [LARGE SCALE GENOMIC DNA]</scope>
    <source>
        <strain evidence="4 5">L21-TH-D2</strain>
    </source>
</reference>
<sequence>MEENNKNRNSIKDKTKSSFRRLIDKEGFYIILFLCICIVATTAVWVSRNNVNKLDTIENKQDNQLEQTDLPQNNFTEDSNEQYEEAKEENPSIEVMETTEDKNIQNTKEKPAQDKNKAIETANVASANTTANVKKKSKQEILKSMMLPVNGKLSLDYAKDKLVYSKTLEQWTTHLGIDISAKQGSVVRAVLDGTVAKIEKDTRLGIVITLNHGNGIQTRYANLSTDSMVKVGQAVKKGDPISGIGKGVSFEMAQGPHLHFEVLVDGEHVNPKLYLPKFN</sequence>
<name>R1CEJ7_9FIRM</name>
<evidence type="ECO:0000313" key="5">
    <source>
        <dbReference type="Proteomes" id="UP000013378"/>
    </source>
</evidence>
<keyword evidence="2" id="KW-0812">Transmembrane</keyword>
<dbReference type="eggNOG" id="COG0739">
    <property type="taxonomic scope" value="Bacteria"/>
</dbReference>
<dbReference type="InterPro" id="IPR016047">
    <property type="entry name" value="M23ase_b-sheet_dom"/>
</dbReference>
<dbReference type="Pfam" id="PF01551">
    <property type="entry name" value="Peptidase_M23"/>
    <property type="match status" value="1"/>
</dbReference>
<dbReference type="EMBL" id="ARZA01000126">
    <property type="protein sequence ID" value="EOD00720.1"/>
    <property type="molecule type" value="Genomic_DNA"/>
</dbReference>
<feature type="compositionally biased region" description="Polar residues" evidence="1">
    <location>
        <begin position="66"/>
        <end position="77"/>
    </location>
</feature>
<dbReference type="CDD" id="cd12797">
    <property type="entry name" value="M23_peptidase"/>
    <property type="match status" value="1"/>
</dbReference>
<dbReference type="RefSeq" id="WP_006311891.1">
    <property type="nucleotide sequence ID" value="NZ_ARZA01000126.1"/>
</dbReference>
<organism evidence="4 5">
    <name type="scientific">Caldisalinibacter kiritimatiensis</name>
    <dbReference type="NCBI Taxonomy" id="1304284"/>
    <lineage>
        <taxon>Bacteria</taxon>
        <taxon>Bacillati</taxon>
        <taxon>Bacillota</taxon>
        <taxon>Tissierellia</taxon>
        <taxon>Tissierellales</taxon>
        <taxon>Thermohalobacteraceae</taxon>
        <taxon>Caldisalinibacter</taxon>
    </lineage>
</organism>
<feature type="region of interest" description="Disordered" evidence="1">
    <location>
        <begin position="66"/>
        <end position="112"/>
    </location>
</feature>
<keyword evidence="2" id="KW-0472">Membrane</keyword>
<evidence type="ECO:0000259" key="3">
    <source>
        <dbReference type="Pfam" id="PF01551"/>
    </source>
</evidence>